<feature type="domain" description="DUF7923" evidence="1">
    <location>
        <begin position="58"/>
        <end position="224"/>
    </location>
</feature>
<evidence type="ECO:0000313" key="2">
    <source>
        <dbReference type="EMBL" id="KAJ4342039.1"/>
    </source>
</evidence>
<name>A0A9W8X5Z8_9PLEO</name>
<dbReference type="EMBL" id="JAPEUV010000008">
    <property type="protein sequence ID" value="KAJ4342039.1"/>
    <property type="molecule type" value="Genomic_DNA"/>
</dbReference>
<organism evidence="2 3">
    <name type="scientific">Didymella glomerata</name>
    <dbReference type="NCBI Taxonomy" id="749621"/>
    <lineage>
        <taxon>Eukaryota</taxon>
        <taxon>Fungi</taxon>
        <taxon>Dikarya</taxon>
        <taxon>Ascomycota</taxon>
        <taxon>Pezizomycotina</taxon>
        <taxon>Dothideomycetes</taxon>
        <taxon>Pleosporomycetidae</taxon>
        <taxon>Pleosporales</taxon>
        <taxon>Pleosporineae</taxon>
        <taxon>Didymellaceae</taxon>
        <taxon>Didymella</taxon>
    </lineage>
</organism>
<dbReference type="InterPro" id="IPR057683">
    <property type="entry name" value="DUF7923"/>
</dbReference>
<accession>A0A9W8X5Z8</accession>
<reference evidence="2" key="1">
    <citation type="submission" date="2022-10" db="EMBL/GenBank/DDBJ databases">
        <title>Tapping the CABI collections for fungal endophytes: first genome assemblies for Collariella, Neodidymelliopsis, Ascochyta clinopodiicola, Didymella pomorum, Didymosphaeria variabile, Neocosmospora piperis and Neocucurbitaria cava.</title>
        <authorList>
            <person name="Hill R."/>
        </authorList>
    </citation>
    <scope>NUCLEOTIDE SEQUENCE</scope>
    <source>
        <strain evidence="2">IMI 360193</strain>
    </source>
</reference>
<dbReference type="Pfam" id="PF25540">
    <property type="entry name" value="DUF7923"/>
    <property type="match status" value="1"/>
</dbReference>
<gene>
    <name evidence="2" type="ORF">N0V87_001365</name>
</gene>
<dbReference type="AlphaFoldDB" id="A0A9W8X5Z8"/>
<dbReference type="PANTHER" id="PTHR37543">
    <property type="entry name" value="CCCH ZINC FINGER DNA BINDING PROTEIN (AFU_ORTHOLOGUE AFUA_5G12760)"/>
    <property type="match status" value="1"/>
</dbReference>
<comment type="caution">
    <text evidence="2">The sequence shown here is derived from an EMBL/GenBank/DDBJ whole genome shotgun (WGS) entry which is preliminary data.</text>
</comment>
<protein>
    <recommendedName>
        <fullName evidence="1">DUF7923 domain-containing protein</fullName>
    </recommendedName>
</protein>
<sequence>MTTVMTNNGNGIAGFIAELNLDDRAGQVIGDPATSQQSTTENTKDTEFATIKPNGEPESYVLLLVDACSHTFTQKFVQRPTLPRDLRQIKELLHTSVTQYISSLRPNLSGPYRIVARAYAALDKIPPGHLEGFFAGFAYADNDFDFTLLLSETFVEERISDVFETAKNDAQCKRIMLAAWGRTSYFSLLRLSSARVTVVEGAKMGAGVEVLLKSVPLTAFPNIFAPAHKTDSLRAILPQIQNQSTFKPDLLGIITNKERCLTGDCGQKHVQRKPNSVSKTTISAVKTGKCRLMDQYPFSIGQVKSL</sequence>
<evidence type="ECO:0000313" key="3">
    <source>
        <dbReference type="Proteomes" id="UP001140562"/>
    </source>
</evidence>
<proteinExistence type="predicted"/>
<evidence type="ECO:0000259" key="1">
    <source>
        <dbReference type="Pfam" id="PF25540"/>
    </source>
</evidence>
<keyword evidence="3" id="KW-1185">Reference proteome</keyword>
<dbReference type="PANTHER" id="PTHR37543:SF1">
    <property type="entry name" value="CCCH ZINC FINGER DNA BINDING PROTEIN (AFU_ORTHOLOGUE AFUA_5G12760)"/>
    <property type="match status" value="1"/>
</dbReference>
<dbReference type="OrthoDB" id="2270193at2759"/>
<dbReference type="Proteomes" id="UP001140562">
    <property type="component" value="Unassembled WGS sequence"/>
</dbReference>